<keyword evidence="1" id="KW-0808">Transferase</keyword>
<keyword evidence="1" id="KW-0418">Kinase</keyword>
<comment type="caution">
    <text evidence="1">The sequence shown here is derived from an EMBL/GenBank/DDBJ whole genome shotgun (WGS) entry which is preliminary data.</text>
</comment>
<dbReference type="RefSeq" id="WP_169247999.1">
    <property type="nucleotide sequence ID" value="NZ_SPMZ01000016.1"/>
</dbReference>
<accession>A0ABX1TJJ8</accession>
<evidence type="ECO:0000313" key="2">
    <source>
        <dbReference type="Proteomes" id="UP000760480"/>
    </source>
</evidence>
<sequence length="217" mass="24177">MSQSSEVFPAVYRHPFIKCLEPRCRALHEAIESGALPVNRENGGSLNGSKEHVAPGRRHVTRTNLKEWIAREFPSDKPEFLFDEIERKTHSAINTDAFLALQADCDAARAELKEAAKWAEEITREMDAMRGERDSLRAMVEKQNAPGERAETTYLNIIGAMLTLMLGKTPTGEPQSIFDNQSVIIAALLEHFDKKPGISARTLEDKFAAAKRSLTAT</sequence>
<dbReference type="EMBL" id="SPMZ01000016">
    <property type="protein sequence ID" value="NMQ18739.1"/>
    <property type="molecule type" value="Genomic_DNA"/>
</dbReference>
<keyword evidence="2" id="KW-1185">Reference proteome</keyword>
<dbReference type="Proteomes" id="UP000760480">
    <property type="component" value="Unassembled WGS sequence"/>
</dbReference>
<organism evidence="1 2">
    <name type="scientific">Candidatus Competibacter phosphatis</name>
    <dbReference type="NCBI Taxonomy" id="221280"/>
    <lineage>
        <taxon>Bacteria</taxon>
        <taxon>Pseudomonadati</taxon>
        <taxon>Pseudomonadota</taxon>
        <taxon>Gammaproteobacteria</taxon>
        <taxon>Candidatus Competibacteraceae</taxon>
        <taxon>Candidatus Competibacter</taxon>
    </lineage>
</organism>
<proteinExistence type="predicted"/>
<dbReference type="GO" id="GO:0016301">
    <property type="term" value="F:kinase activity"/>
    <property type="evidence" value="ECO:0007669"/>
    <property type="project" value="UniProtKB-KW"/>
</dbReference>
<gene>
    <name evidence="1" type="ORF">E4P82_05685</name>
</gene>
<name>A0ABX1TJJ8_9GAMM</name>
<evidence type="ECO:0000313" key="1">
    <source>
        <dbReference type="EMBL" id="NMQ18739.1"/>
    </source>
</evidence>
<reference evidence="1 2" key="1">
    <citation type="submission" date="2019-03" db="EMBL/GenBank/DDBJ databases">
        <title>Metabolic reconstructions from genomes of highly enriched 'Candidatus Accumulibacter' and 'Candidatus Competibacter' bioreactor populations.</title>
        <authorList>
            <person name="Annavajhala M.K."/>
            <person name="Welles L."/>
            <person name="Abbas B."/>
            <person name="Sorokin D."/>
            <person name="Park H."/>
            <person name="Van Loosdrecht M."/>
            <person name="Chandran K."/>
        </authorList>
    </citation>
    <scope>NUCLEOTIDE SEQUENCE [LARGE SCALE GENOMIC DNA]</scope>
    <source>
        <strain evidence="1 2">SBR_G</strain>
    </source>
</reference>
<protein>
    <submittedName>
        <fullName evidence="1">Protein kinase</fullName>
    </submittedName>
</protein>